<keyword evidence="1" id="KW-1133">Transmembrane helix</keyword>
<evidence type="ECO:0000313" key="3">
    <source>
        <dbReference type="EMBL" id="KAF2230727.1"/>
    </source>
</evidence>
<dbReference type="Pfam" id="PF26616">
    <property type="entry name" value="CorA-like"/>
    <property type="match status" value="1"/>
</dbReference>
<protein>
    <recommendedName>
        <fullName evidence="2">CorA-like transporter domain-containing protein</fullName>
    </recommendedName>
</protein>
<proteinExistence type="predicted"/>
<feature type="transmembrane region" description="Helical" evidence="1">
    <location>
        <begin position="358"/>
        <end position="379"/>
    </location>
</feature>
<keyword evidence="1" id="KW-0472">Membrane</keyword>
<sequence length="409" mass="46825">MSVLYIGQEYSMGKLLISHDAMHTLLGHLQVFPPFYDILHEFGERIERPSESRGCFQEWKLAPSQSFELCYLFKFVEEHGRDYEEGSWSIRQTAVYHRRDTETGKDFVVILNPSRAFQQRWRQATQDEKTKPGAGDLHTLLMSCASSKWNLFVNGLEDQFEPLKTKTHLSRVQPSKENSFPDLHYDDFQDVQVMRDRLHRLSHLLESNLAICQKIARKALGKPALTWINNTHEPTVNGECIKMSYSEMKLQKRRVQTLLRRLDAVAGSMQSTLAFRGLEALYSSGKASAELTHLAQADNRLMLRLTQEAQRDARTLKTITIVTMVYLPASFASQMLSMGYISISRTPNRIAFHFDGELVIFGCLTIFFLIATFTAWWCADRRHPKCLGHSAPSVLARMDEEAGIGINVQ</sequence>
<dbReference type="OrthoDB" id="5396681at2759"/>
<dbReference type="Gene3D" id="1.20.58.340">
    <property type="entry name" value="Magnesium transport protein CorA, transmembrane region"/>
    <property type="match status" value="1"/>
</dbReference>
<dbReference type="InterPro" id="IPR058257">
    <property type="entry name" value="CorA-like_dom"/>
</dbReference>
<gene>
    <name evidence="3" type="ORF">EV356DRAFT_323727</name>
</gene>
<dbReference type="AlphaFoldDB" id="A0A6A6GYE1"/>
<keyword evidence="4" id="KW-1185">Reference proteome</keyword>
<keyword evidence="1" id="KW-0812">Transmembrane</keyword>
<organism evidence="3 4">
    <name type="scientific">Viridothelium virens</name>
    <name type="common">Speckled blister lichen</name>
    <name type="synonym">Trypethelium virens</name>
    <dbReference type="NCBI Taxonomy" id="1048519"/>
    <lineage>
        <taxon>Eukaryota</taxon>
        <taxon>Fungi</taxon>
        <taxon>Dikarya</taxon>
        <taxon>Ascomycota</taxon>
        <taxon>Pezizomycotina</taxon>
        <taxon>Dothideomycetes</taxon>
        <taxon>Dothideomycetes incertae sedis</taxon>
        <taxon>Trypetheliales</taxon>
        <taxon>Trypetheliaceae</taxon>
        <taxon>Viridothelium</taxon>
    </lineage>
</organism>
<evidence type="ECO:0000259" key="2">
    <source>
        <dbReference type="Pfam" id="PF26616"/>
    </source>
</evidence>
<evidence type="ECO:0000313" key="4">
    <source>
        <dbReference type="Proteomes" id="UP000800092"/>
    </source>
</evidence>
<name>A0A6A6GYE1_VIRVR</name>
<dbReference type="Proteomes" id="UP000800092">
    <property type="component" value="Unassembled WGS sequence"/>
</dbReference>
<accession>A0A6A6GYE1</accession>
<dbReference type="EMBL" id="ML991836">
    <property type="protein sequence ID" value="KAF2230727.1"/>
    <property type="molecule type" value="Genomic_DNA"/>
</dbReference>
<reference evidence="3" key="1">
    <citation type="journal article" date="2020" name="Stud. Mycol.">
        <title>101 Dothideomycetes genomes: a test case for predicting lifestyles and emergence of pathogens.</title>
        <authorList>
            <person name="Haridas S."/>
            <person name="Albert R."/>
            <person name="Binder M."/>
            <person name="Bloem J."/>
            <person name="Labutti K."/>
            <person name="Salamov A."/>
            <person name="Andreopoulos B."/>
            <person name="Baker S."/>
            <person name="Barry K."/>
            <person name="Bills G."/>
            <person name="Bluhm B."/>
            <person name="Cannon C."/>
            <person name="Castanera R."/>
            <person name="Culley D."/>
            <person name="Daum C."/>
            <person name="Ezra D."/>
            <person name="Gonzalez J."/>
            <person name="Henrissat B."/>
            <person name="Kuo A."/>
            <person name="Liang C."/>
            <person name="Lipzen A."/>
            <person name="Lutzoni F."/>
            <person name="Magnuson J."/>
            <person name="Mondo S."/>
            <person name="Nolan M."/>
            <person name="Ohm R."/>
            <person name="Pangilinan J."/>
            <person name="Park H.-J."/>
            <person name="Ramirez L."/>
            <person name="Alfaro M."/>
            <person name="Sun H."/>
            <person name="Tritt A."/>
            <person name="Yoshinaga Y."/>
            <person name="Zwiers L.-H."/>
            <person name="Turgeon B."/>
            <person name="Goodwin S."/>
            <person name="Spatafora J."/>
            <person name="Crous P."/>
            <person name="Grigoriev I."/>
        </authorList>
    </citation>
    <scope>NUCLEOTIDE SEQUENCE</scope>
    <source>
        <strain evidence="3">Tuck. ex Michener</strain>
    </source>
</reference>
<feature type="domain" description="CorA-like transporter" evidence="2">
    <location>
        <begin position="4"/>
        <end position="163"/>
    </location>
</feature>
<feature type="transmembrane region" description="Helical" evidence="1">
    <location>
        <begin position="319"/>
        <end position="343"/>
    </location>
</feature>
<evidence type="ECO:0000256" key="1">
    <source>
        <dbReference type="SAM" id="Phobius"/>
    </source>
</evidence>